<comment type="caution">
    <text evidence="2">The sequence shown here is derived from an EMBL/GenBank/DDBJ whole genome shotgun (WGS) entry which is preliminary data.</text>
</comment>
<evidence type="ECO:0000313" key="3">
    <source>
        <dbReference type="Proteomes" id="UP001302321"/>
    </source>
</evidence>
<feature type="compositionally biased region" description="Basic and acidic residues" evidence="1">
    <location>
        <begin position="26"/>
        <end position="40"/>
    </location>
</feature>
<protein>
    <submittedName>
        <fullName evidence="2">Uncharacterized protein</fullName>
    </submittedName>
</protein>
<reference evidence="2" key="2">
    <citation type="submission" date="2023-05" db="EMBL/GenBank/DDBJ databases">
        <authorList>
            <consortium name="Lawrence Berkeley National Laboratory"/>
            <person name="Steindorff A."/>
            <person name="Hensen N."/>
            <person name="Bonometti L."/>
            <person name="Westerberg I."/>
            <person name="Brannstrom I.O."/>
            <person name="Guillou S."/>
            <person name="Cros-Aarteil S."/>
            <person name="Calhoun S."/>
            <person name="Haridas S."/>
            <person name="Kuo A."/>
            <person name="Mondo S."/>
            <person name="Pangilinan J."/>
            <person name="Riley R."/>
            <person name="Labutti K."/>
            <person name="Andreopoulos B."/>
            <person name="Lipzen A."/>
            <person name="Chen C."/>
            <person name="Yanf M."/>
            <person name="Daum C."/>
            <person name="Ng V."/>
            <person name="Clum A."/>
            <person name="Ohm R."/>
            <person name="Martin F."/>
            <person name="Silar P."/>
            <person name="Natvig D."/>
            <person name="Lalanne C."/>
            <person name="Gautier V."/>
            <person name="Ament-Velasquez S.L."/>
            <person name="Kruys A."/>
            <person name="Hutchinson M.I."/>
            <person name="Powell A.J."/>
            <person name="Barry K."/>
            <person name="Miller A.N."/>
            <person name="Grigoriev I.V."/>
            <person name="Debuchy R."/>
            <person name="Gladieux P."/>
            <person name="Thoren M.H."/>
            <person name="Johannesson H."/>
        </authorList>
    </citation>
    <scope>NUCLEOTIDE SEQUENCE</scope>
    <source>
        <strain evidence="2">CBS 892.96</strain>
    </source>
</reference>
<reference evidence="2" key="1">
    <citation type="journal article" date="2023" name="Mol. Phylogenet. Evol.">
        <title>Genome-scale phylogeny and comparative genomics of the fungal order Sordariales.</title>
        <authorList>
            <person name="Hensen N."/>
            <person name="Bonometti L."/>
            <person name="Westerberg I."/>
            <person name="Brannstrom I.O."/>
            <person name="Guillou S."/>
            <person name="Cros-Aarteil S."/>
            <person name="Calhoun S."/>
            <person name="Haridas S."/>
            <person name="Kuo A."/>
            <person name="Mondo S."/>
            <person name="Pangilinan J."/>
            <person name="Riley R."/>
            <person name="LaButti K."/>
            <person name="Andreopoulos B."/>
            <person name="Lipzen A."/>
            <person name="Chen C."/>
            <person name="Yan M."/>
            <person name="Daum C."/>
            <person name="Ng V."/>
            <person name="Clum A."/>
            <person name="Steindorff A."/>
            <person name="Ohm R.A."/>
            <person name="Martin F."/>
            <person name="Silar P."/>
            <person name="Natvig D.O."/>
            <person name="Lalanne C."/>
            <person name="Gautier V."/>
            <person name="Ament-Velasquez S.L."/>
            <person name="Kruys A."/>
            <person name="Hutchinson M.I."/>
            <person name="Powell A.J."/>
            <person name="Barry K."/>
            <person name="Miller A.N."/>
            <person name="Grigoriev I.V."/>
            <person name="Debuchy R."/>
            <person name="Gladieux P."/>
            <person name="Hiltunen Thoren M."/>
            <person name="Johannesson H."/>
        </authorList>
    </citation>
    <scope>NUCLEOTIDE SEQUENCE</scope>
    <source>
        <strain evidence="2">CBS 892.96</strain>
    </source>
</reference>
<evidence type="ECO:0000256" key="1">
    <source>
        <dbReference type="SAM" id="MobiDB-lite"/>
    </source>
</evidence>
<sequence>MDPSLVKEIQLEPLSPRGCDSCDASDDVKSRRNPQHETKMAADQSQRRRPSPLDLRQSQEIYDPEKLSGPQSSKPTATATTLQEWKQTPDQAEKRRKRVRFWRWLSGCFIGDEQLTYDEHKVKMESPMIDRVRNTSKMGFQSLFEASSLVAERRRRPLVPPAKEAKRLHGGHDPAIDWDSDPDLLNCGQAKAVSIAKQGQ</sequence>
<dbReference type="AlphaFoldDB" id="A0AAN6WH57"/>
<accession>A0AAN6WH57</accession>
<feature type="region of interest" description="Disordered" evidence="1">
    <location>
        <begin position="1"/>
        <end position="94"/>
    </location>
</feature>
<proteinExistence type="predicted"/>
<name>A0AAN6WH57_9PEZI</name>
<gene>
    <name evidence="2" type="ORF">QBC36DRAFT_285391</name>
</gene>
<dbReference type="EMBL" id="MU866084">
    <property type="protein sequence ID" value="KAK4181736.1"/>
    <property type="molecule type" value="Genomic_DNA"/>
</dbReference>
<keyword evidence="3" id="KW-1185">Reference proteome</keyword>
<dbReference type="Proteomes" id="UP001302321">
    <property type="component" value="Unassembled WGS sequence"/>
</dbReference>
<evidence type="ECO:0000313" key="2">
    <source>
        <dbReference type="EMBL" id="KAK4181736.1"/>
    </source>
</evidence>
<feature type="compositionally biased region" description="Polar residues" evidence="1">
    <location>
        <begin position="69"/>
        <end position="90"/>
    </location>
</feature>
<organism evidence="2 3">
    <name type="scientific">Triangularia setosa</name>
    <dbReference type="NCBI Taxonomy" id="2587417"/>
    <lineage>
        <taxon>Eukaryota</taxon>
        <taxon>Fungi</taxon>
        <taxon>Dikarya</taxon>
        <taxon>Ascomycota</taxon>
        <taxon>Pezizomycotina</taxon>
        <taxon>Sordariomycetes</taxon>
        <taxon>Sordariomycetidae</taxon>
        <taxon>Sordariales</taxon>
        <taxon>Podosporaceae</taxon>
        <taxon>Triangularia</taxon>
    </lineage>
</organism>